<feature type="transmembrane region" description="Helical" evidence="6">
    <location>
        <begin position="87"/>
        <end position="107"/>
    </location>
</feature>
<name>A0ABT4CVN9_9CLOT</name>
<organism evidence="7 8">
    <name type="scientific">Clostridium aestuarii</name>
    <dbReference type="NCBI Taxonomy" id="338193"/>
    <lineage>
        <taxon>Bacteria</taxon>
        <taxon>Bacillati</taxon>
        <taxon>Bacillota</taxon>
        <taxon>Clostridia</taxon>
        <taxon>Eubacteriales</taxon>
        <taxon>Clostridiaceae</taxon>
        <taxon>Clostridium</taxon>
    </lineage>
</organism>
<proteinExistence type="predicted"/>
<dbReference type="PROSITE" id="PS50267">
    <property type="entry name" value="NA_NEUROTRAN_SYMP_3"/>
    <property type="match status" value="1"/>
</dbReference>
<dbReference type="Proteomes" id="UP001078443">
    <property type="component" value="Unassembled WGS sequence"/>
</dbReference>
<dbReference type="PRINTS" id="PR00176">
    <property type="entry name" value="NANEUSMPORT"/>
</dbReference>
<evidence type="ECO:0000256" key="4">
    <source>
        <dbReference type="ARBA" id="ARBA00022989"/>
    </source>
</evidence>
<keyword evidence="3 6" id="KW-0812">Transmembrane</keyword>
<keyword evidence="8" id="KW-1185">Reference proteome</keyword>
<evidence type="ECO:0000256" key="5">
    <source>
        <dbReference type="ARBA" id="ARBA00023136"/>
    </source>
</evidence>
<accession>A0ABT4CVN9</accession>
<dbReference type="InterPro" id="IPR047218">
    <property type="entry name" value="YocR/YhdH-like"/>
</dbReference>
<feature type="transmembrane region" description="Helical" evidence="6">
    <location>
        <begin position="452"/>
        <end position="475"/>
    </location>
</feature>
<feature type="transmembrane region" description="Helical" evidence="6">
    <location>
        <begin position="261"/>
        <end position="280"/>
    </location>
</feature>
<keyword evidence="4 6" id="KW-1133">Transmembrane helix</keyword>
<feature type="transmembrane region" description="Helical" evidence="6">
    <location>
        <begin position="311"/>
        <end position="337"/>
    </location>
</feature>
<comment type="caution">
    <text evidence="7">The sequence shown here is derived from an EMBL/GenBank/DDBJ whole genome shotgun (WGS) entry which is preliminary data.</text>
</comment>
<gene>
    <name evidence="7" type="ORF">OW763_01570</name>
</gene>
<evidence type="ECO:0000313" key="8">
    <source>
        <dbReference type="Proteomes" id="UP001078443"/>
    </source>
</evidence>
<dbReference type="NCBIfam" id="NF037979">
    <property type="entry name" value="Na_transp"/>
    <property type="match status" value="1"/>
</dbReference>
<dbReference type="SUPFAM" id="SSF161070">
    <property type="entry name" value="SNF-like"/>
    <property type="match status" value="1"/>
</dbReference>
<feature type="transmembrane region" description="Helical" evidence="6">
    <location>
        <begin position="141"/>
        <end position="161"/>
    </location>
</feature>
<feature type="transmembrane region" description="Helical" evidence="6">
    <location>
        <begin position="12"/>
        <end position="33"/>
    </location>
</feature>
<dbReference type="RefSeq" id="WP_268039307.1">
    <property type="nucleotide sequence ID" value="NZ_JAPQER010000001.1"/>
</dbReference>
<evidence type="ECO:0000256" key="3">
    <source>
        <dbReference type="ARBA" id="ARBA00022692"/>
    </source>
</evidence>
<dbReference type="Pfam" id="PF00209">
    <property type="entry name" value="SNF"/>
    <property type="match status" value="2"/>
</dbReference>
<dbReference type="EMBL" id="JAPQER010000001">
    <property type="protein sequence ID" value="MCY6483041.1"/>
    <property type="molecule type" value="Genomic_DNA"/>
</dbReference>
<comment type="subcellular location">
    <subcellularLocation>
        <location evidence="1">Membrane</location>
        <topology evidence="1">Multi-pass membrane protein</topology>
    </subcellularLocation>
</comment>
<feature type="transmembrane region" description="Helical" evidence="6">
    <location>
        <begin position="216"/>
        <end position="240"/>
    </location>
</feature>
<reference evidence="7" key="1">
    <citation type="submission" date="2022-12" db="EMBL/GenBank/DDBJ databases">
        <authorList>
            <person name="Wang J."/>
        </authorList>
    </citation>
    <scope>NUCLEOTIDE SEQUENCE</scope>
    <source>
        <strain evidence="7">HY-45-18</strain>
    </source>
</reference>
<keyword evidence="2" id="KW-0813">Transport</keyword>
<feature type="transmembrane region" description="Helical" evidence="6">
    <location>
        <begin position="173"/>
        <end position="196"/>
    </location>
</feature>
<sequence>MDKKEKAQGFSSRWGLVLTLVGASVGTGNVWRFPRMVALKGGGSFVLAWTILLFAVSIPIIIAEMVIGRATRHGAAGAFKDFIGKKYSWMGAFMAATTVAITAYYTVVMGWCLQYAVISLKGFGGYDTKGLENLFANISNGWTDVAVFVGVLLLTAVIVAQEISKGTEMIGKYLTPCLYVVLIILVVRALTLPGAVEGVKHYFQISPETFFNVDTWMAALSQSAWSVGPGFGLVLTMGVYTKAKSDVALNEFMQGLGDNSSAVLAGFVVLPALFALAPSVEAARTIAESGNYGLTFIALTQLFGDMPGGSIIAFLFFMSLFFAALTANVIFFSTGVVPLMDAKMSRKKATTIIFFITLVLGSFSAYSIDVLNNQDWVWGMALLIGTVFTCFAIWKFGAEKMRTKYINTPENELYIGKWWNVSVLFITPVLIIAMFIWWTIESVGWHEDWWNPLLIDSTGTFVFQILVLIGLLLVFNKKISQSVKNNYIDSVSEGYPEIPEEHQG</sequence>
<keyword evidence="5 6" id="KW-0472">Membrane</keyword>
<protein>
    <submittedName>
        <fullName evidence="7">Sodium-dependent transporter</fullName>
    </submittedName>
</protein>
<evidence type="ECO:0000313" key="7">
    <source>
        <dbReference type="EMBL" id="MCY6483041.1"/>
    </source>
</evidence>
<dbReference type="InterPro" id="IPR037272">
    <property type="entry name" value="SNS_sf"/>
</dbReference>
<feature type="transmembrane region" description="Helical" evidence="6">
    <location>
        <begin position="349"/>
        <end position="370"/>
    </location>
</feature>
<feature type="transmembrane region" description="Helical" evidence="6">
    <location>
        <begin position="418"/>
        <end position="440"/>
    </location>
</feature>
<evidence type="ECO:0000256" key="6">
    <source>
        <dbReference type="SAM" id="Phobius"/>
    </source>
</evidence>
<evidence type="ECO:0000256" key="2">
    <source>
        <dbReference type="ARBA" id="ARBA00022448"/>
    </source>
</evidence>
<evidence type="ECO:0000256" key="1">
    <source>
        <dbReference type="ARBA" id="ARBA00004141"/>
    </source>
</evidence>
<feature type="transmembrane region" description="Helical" evidence="6">
    <location>
        <begin position="45"/>
        <end position="67"/>
    </location>
</feature>
<dbReference type="InterPro" id="IPR000175">
    <property type="entry name" value="Na/ntran_symport"/>
</dbReference>
<feature type="transmembrane region" description="Helical" evidence="6">
    <location>
        <begin position="376"/>
        <end position="397"/>
    </location>
</feature>
<dbReference type="CDD" id="cd10336">
    <property type="entry name" value="SLC6sbd_Tyt1-Like"/>
    <property type="match status" value="1"/>
</dbReference>
<dbReference type="PANTHER" id="PTHR42948">
    <property type="entry name" value="TRANSPORTER"/>
    <property type="match status" value="1"/>
</dbReference>
<dbReference type="PANTHER" id="PTHR42948:SF1">
    <property type="entry name" value="TRANSPORTER"/>
    <property type="match status" value="1"/>
</dbReference>